<dbReference type="EMBL" id="JACZDF010000002">
    <property type="protein sequence ID" value="MBD9698894.1"/>
    <property type="molecule type" value="Genomic_DNA"/>
</dbReference>
<name>A0ABR9DPQ5_9MICO</name>
<proteinExistence type="predicted"/>
<accession>A0ABR9DPQ5</accession>
<gene>
    <name evidence="1" type="ORF">IGS67_05210</name>
</gene>
<organism evidence="1 2">
    <name type="scientific">Flavimobilis rhizosphaerae</name>
    <dbReference type="NCBI Taxonomy" id="2775421"/>
    <lineage>
        <taxon>Bacteria</taxon>
        <taxon>Bacillati</taxon>
        <taxon>Actinomycetota</taxon>
        <taxon>Actinomycetes</taxon>
        <taxon>Micrococcales</taxon>
        <taxon>Jonesiaceae</taxon>
        <taxon>Flavimobilis</taxon>
    </lineage>
</organism>
<protein>
    <recommendedName>
        <fullName evidence="3">IPT/TIG domain-containing protein</fullName>
    </recommendedName>
</protein>
<evidence type="ECO:0000313" key="1">
    <source>
        <dbReference type="EMBL" id="MBD9698894.1"/>
    </source>
</evidence>
<dbReference type="RefSeq" id="WP_192278520.1">
    <property type="nucleotide sequence ID" value="NZ_JACZDF010000002.1"/>
</dbReference>
<evidence type="ECO:0008006" key="3">
    <source>
        <dbReference type="Google" id="ProtNLM"/>
    </source>
</evidence>
<reference evidence="1 2" key="1">
    <citation type="submission" date="2020-09" db="EMBL/GenBank/DDBJ databases">
        <title>Flavimobilis rhizosphaerae sp. nov., isolated from rhizosphere soil of Spartina alterniflora.</title>
        <authorList>
            <person name="Hanqin C."/>
        </authorList>
    </citation>
    <scope>NUCLEOTIDE SEQUENCE [LARGE SCALE GENOMIC DNA]</scope>
    <source>
        <strain evidence="1 2">GY 10621</strain>
    </source>
</reference>
<comment type="caution">
    <text evidence="1">The sequence shown here is derived from an EMBL/GenBank/DDBJ whole genome shotgun (WGS) entry which is preliminary data.</text>
</comment>
<dbReference type="Proteomes" id="UP000642107">
    <property type="component" value="Unassembled WGS sequence"/>
</dbReference>
<keyword evidence="2" id="KW-1185">Reference proteome</keyword>
<sequence>MLNINHHFAKPGQEIVVSGSGYLEGCTSGAPLTDLELTLKGYDKYTLATVQPDAQGEINLTVKIPKDVKIGNYDMRLSDVKVKFEVR</sequence>
<evidence type="ECO:0000313" key="2">
    <source>
        <dbReference type="Proteomes" id="UP000642107"/>
    </source>
</evidence>